<comment type="caution">
    <text evidence="5">The sequence shown here is derived from an EMBL/GenBank/DDBJ whole genome shotgun (WGS) entry which is preliminary data.</text>
</comment>
<evidence type="ECO:0000256" key="1">
    <source>
        <dbReference type="ARBA" id="ARBA00004173"/>
    </source>
</evidence>
<dbReference type="InterPro" id="IPR048300">
    <property type="entry name" value="TACO1_YebC-like_2nd/3rd_dom"/>
</dbReference>
<reference evidence="5 6" key="1">
    <citation type="submission" date="2017-03" db="EMBL/GenBank/DDBJ databases">
        <title>Genomes of endolithic fungi from Antarctica.</title>
        <authorList>
            <person name="Coleine C."/>
            <person name="Masonjones S."/>
            <person name="Stajich J.E."/>
        </authorList>
    </citation>
    <scope>NUCLEOTIDE SEQUENCE [LARGE SCALE GENOMIC DNA]</scope>
    <source>
        <strain evidence="5 6">CCFEE 5187</strain>
    </source>
</reference>
<organism evidence="5 6">
    <name type="scientific">Cryomyces minteri</name>
    <dbReference type="NCBI Taxonomy" id="331657"/>
    <lineage>
        <taxon>Eukaryota</taxon>
        <taxon>Fungi</taxon>
        <taxon>Dikarya</taxon>
        <taxon>Ascomycota</taxon>
        <taxon>Pezizomycotina</taxon>
        <taxon>Dothideomycetes</taxon>
        <taxon>Dothideomycetes incertae sedis</taxon>
        <taxon>Cryomyces</taxon>
    </lineage>
</organism>
<dbReference type="InterPro" id="IPR017856">
    <property type="entry name" value="Integrase-like_N"/>
</dbReference>
<dbReference type="Gene3D" id="1.10.10.200">
    <property type="match status" value="1"/>
</dbReference>
<name>A0A4U0XNV4_9PEZI</name>
<dbReference type="PANTHER" id="PTHR12532:SF0">
    <property type="entry name" value="TRANSLATIONAL ACTIVATOR OF CYTOCHROME C OXIDASE 1"/>
    <property type="match status" value="1"/>
</dbReference>
<evidence type="ECO:0000259" key="4">
    <source>
        <dbReference type="Pfam" id="PF20772"/>
    </source>
</evidence>
<comment type="subcellular location">
    <subcellularLocation>
        <location evidence="1">Mitochondrion</location>
    </subcellularLocation>
</comment>
<comment type="similarity">
    <text evidence="2">Belongs to the TACO1 family.</text>
</comment>
<keyword evidence="6" id="KW-1185">Reference proteome</keyword>
<dbReference type="InterPro" id="IPR049083">
    <property type="entry name" value="TACO1_YebC_N"/>
</dbReference>
<dbReference type="InterPro" id="IPR002876">
    <property type="entry name" value="Transcrip_reg_TACO1-like"/>
</dbReference>
<sequence>MPSPLQGLRALRRATYPDVYVCRRCQHGQRFSTSAPLQSGHSRWSTIKHDKGKNDAIKNKQRSVHAHEIAQASKVYGPDPNVNPRLAHAIATAKKSGFAKASIEAAIARGQGVSASGAKLESLTIEAILPPSVAVVIDCETDNKLRTLADVRLLIKHYEGNVTPTNYLFAKKGRIVFQKKEGMGADEVLEDALNVGALDVTEDAEGKVVVYTEPNETKATAETLSSLLGLEAERSDIIWDPNVDTKVGLEDEQSVKDLSDFVEELQEKESSVQGVYMNVAQGNIDTSLWADLQSRISA</sequence>
<dbReference type="PANTHER" id="PTHR12532">
    <property type="entry name" value="TRANSLATIONAL ACTIVATOR OF CYTOCHROME C OXIDASE 1"/>
    <property type="match status" value="1"/>
</dbReference>
<dbReference type="EMBL" id="NAJN01000159">
    <property type="protein sequence ID" value="TKA78057.1"/>
    <property type="molecule type" value="Genomic_DNA"/>
</dbReference>
<evidence type="ECO:0000313" key="5">
    <source>
        <dbReference type="EMBL" id="TKA78057.1"/>
    </source>
</evidence>
<feature type="domain" description="TACO1/YebC-like N-terminal" evidence="4">
    <location>
        <begin position="42"/>
        <end position="112"/>
    </location>
</feature>
<protein>
    <recommendedName>
        <fullName evidence="7">Transcriptional regulatory protein</fullName>
    </recommendedName>
</protein>
<accession>A0A4U0XNV4</accession>
<feature type="domain" description="TACO1/YebC-like second and third" evidence="3">
    <location>
        <begin position="121"/>
        <end position="279"/>
    </location>
</feature>
<dbReference type="STRING" id="331657.A0A4U0XNV4"/>
<proteinExistence type="inferred from homology"/>
<dbReference type="AlphaFoldDB" id="A0A4U0XNV4"/>
<dbReference type="GO" id="GO:0005739">
    <property type="term" value="C:mitochondrion"/>
    <property type="evidence" value="ECO:0007669"/>
    <property type="project" value="UniProtKB-SubCell"/>
</dbReference>
<dbReference type="InterPro" id="IPR026564">
    <property type="entry name" value="Transcrip_reg_TACO1-like_dom3"/>
</dbReference>
<dbReference type="Pfam" id="PF20772">
    <property type="entry name" value="TACO1_YebC_N"/>
    <property type="match status" value="1"/>
</dbReference>
<evidence type="ECO:0008006" key="7">
    <source>
        <dbReference type="Google" id="ProtNLM"/>
    </source>
</evidence>
<gene>
    <name evidence="5" type="ORF">B0A49_07782</name>
</gene>
<evidence type="ECO:0000259" key="3">
    <source>
        <dbReference type="Pfam" id="PF01709"/>
    </source>
</evidence>
<dbReference type="SUPFAM" id="SSF75625">
    <property type="entry name" value="YebC-like"/>
    <property type="match status" value="1"/>
</dbReference>
<dbReference type="FunFam" id="1.10.10.200:FF:000002">
    <property type="entry name" value="Probable transcriptional regulatory protein CLM62_37755"/>
    <property type="match status" value="1"/>
</dbReference>
<evidence type="ECO:0000256" key="2">
    <source>
        <dbReference type="ARBA" id="ARBA00008724"/>
    </source>
</evidence>
<dbReference type="InterPro" id="IPR029072">
    <property type="entry name" value="YebC-like"/>
</dbReference>
<dbReference type="OrthoDB" id="2017544at2759"/>
<dbReference type="Proteomes" id="UP000308768">
    <property type="component" value="Unassembled WGS sequence"/>
</dbReference>
<dbReference type="Gene3D" id="3.30.70.980">
    <property type="match status" value="2"/>
</dbReference>
<evidence type="ECO:0000313" key="6">
    <source>
        <dbReference type="Proteomes" id="UP000308768"/>
    </source>
</evidence>
<dbReference type="Pfam" id="PF01709">
    <property type="entry name" value="Transcrip_reg"/>
    <property type="match status" value="1"/>
</dbReference>